<dbReference type="GO" id="GO:0003723">
    <property type="term" value="F:RNA binding"/>
    <property type="evidence" value="ECO:0007669"/>
    <property type="project" value="UniProtKB-KW"/>
</dbReference>
<evidence type="ECO:0000313" key="5">
    <source>
        <dbReference type="EMBL" id="TBU22909.1"/>
    </source>
</evidence>
<dbReference type="SUPFAM" id="SSF54928">
    <property type="entry name" value="RNA-binding domain, RBD"/>
    <property type="match status" value="1"/>
</dbReference>
<dbReference type="InterPro" id="IPR035979">
    <property type="entry name" value="RBD_domain_sf"/>
</dbReference>
<evidence type="ECO:0000256" key="3">
    <source>
        <dbReference type="ARBA" id="ARBA00023242"/>
    </source>
</evidence>
<evidence type="ECO:0000256" key="1">
    <source>
        <dbReference type="ARBA" id="ARBA00004604"/>
    </source>
</evidence>
<keyword evidence="3" id="KW-0539">Nucleus</keyword>
<dbReference type="PANTHER" id="PTHR48029">
    <property type="entry name" value="NUCLEOLAR PROTEIN 8"/>
    <property type="match status" value="1"/>
</dbReference>
<dbReference type="EMBL" id="ML143522">
    <property type="protein sequence ID" value="TBU22909.1"/>
    <property type="molecule type" value="Genomic_DNA"/>
</dbReference>
<name>A0A4Q9M7L2_9APHY</name>
<dbReference type="Proteomes" id="UP000292957">
    <property type="component" value="Unassembled WGS sequence"/>
</dbReference>
<dbReference type="OrthoDB" id="21643at2759"/>
<dbReference type="AlphaFoldDB" id="A0A4Q9M7L2"/>
<dbReference type="InterPro" id="IPR012677">
    <property type="entry name" value="Nucleotide-bd_a/b_plait_sf"/>
</dbReference>
<feature type="region of interest" description="Disordered" evidence="4">
    <location>
        <begin position="158"/>
        <end position="211"/>
    </location>
</feature>
<organism evidence="5">
    <name type="scientific">Dichomitus squalens</name>
    <dbReference type="NCBI Taxonomy" id="114155"/>
    <lineage>
        <taxon>Eukaryota</taxon>
        <taxon>Fungi</taxon>
        <taxon>Dikarya</taxon>
        <taxon>Basidiomycota</taxon>
        <taxon>Agaricomycotina</taxon>
        <taxon>Agaricomycetes</taxon>
        <taxon>Polyporales</taxon>
        <taxon>Polyporaceae</taxon>
        <taxon>Dichomitus</taxon>
    </lineage>
</organism>
<gene>
    <name evidence="5" type="ORF">BD311DRAFT_769564</name>
</gene>
<feature type="region of interest" description="Disordered" evidence="4">
    <location>
        <begin position="342"/>
        <end position="366"/>
    </location>
</feature>
<dbReference type="GO" id="GO:0005730">
    <property type="term" value="C:nucleolus"/>
    <property type="evidence" value="ECO:0007669"/>
    <property type="project" value="UniProtKB-SubCell"/>
</dbReference>
<evidence type="ECO:0008006" key="6">
    <source>
        <dbReference type="Google" id="ProtNLM"/>
    </source>
</evidence>
<evidence type="ECO:0000256" key="4">
    <source>
        <dbReference type="SAM" id="MobiDB-lite"/>
    </source>
</evidence>
<dbReference type="InterPro" id="IPR034138">
    <property type="entry name" value="NOP8_RRM"/>
</dbReference>
<feature type="compositionally biased region" description="Basic and acidic residues" evidence="4">
    <location>
        <begin position="174"/>
        <end position="187"/>
    </location>
</feature>
<evidence type="ECO:0000256" key="2">
    <source>
        <dbReference type="ARBA" id="ARBA00022884"/>
    </source>
</evidence>
<feature type="compositionally biased region" description="Low complexity" evidence="4">
    <location>
        <begin position="230"/>
        <end position="242"/>
    </location>
</feature>
<comment type="subcellular location">
    <subcellularLocation>
        <location evidence="1">Nucleus</location>
        <location evidence="1">Nucleolus</location>
    </subcellularLocation>
</comment>
<dbReference type="Gene3D" id="3.30.70.330">
    <property type="match status" value="1"/>
</dbReference>
<proteinExistence type="predicted"/>
<feature type="compositionally biased region" description="Basic and acidic residues" evidence="4">
    <location>
        <begin position="194"/>
        <end position="206"/>
    </location>
</feature>
<feature type="region of interest" description="Disordered" evidence="4">
    <location>
        <begin position="230"/>
        <end position="291"/>
    </location>
</feature>
<feature type="region of interest" description="Disordered" evidence="4">
    <location>
        <begin position="519"/>
        <end position="542"/>
    </location>
</feature>
<reference evidence="5" key="1">
    <citation type="submission" date="2019-01" db="EMBL/GenBank/DDBJ databases">
        <title>Draft genome sequences of three monokaryotic isolates of the white-rot basidiomycete fungus Dichomitus squalens.</title>
        <authorList>
            <consortium name="DOE Joint Genome Institute"/>
            <person name="Lopez S.C."/>
            <person name="Andreopoulos B."/>
            <person name="Pangilinan J."/>
            <person name="Lipzen A."/>
            <person name="Riley R."/>
            <person name="Ahrendt S."/>
            <person name="Ng V."/>
            <person name="Barry K."/>
            <person name="Daum C."/>
            <person name="Grigoriev I.V."/>
            <person name="Hilden K.S."/>
            <person name="Makela M.R."/>
            <person name="de Vries R.P."/>
        </authorList>
    </citation>
    <scope>NUCLEOTIDE SEQUENCE [LARGE SCALE GENOMIC DNA]</scope>
    <source>
        <strain evidence="5">OM18370.1</strain>
    </source>
</reference>
<sequence>MDKLITKRIHISGLTPAITAKDLSDRLASFGTVKAIDGFGALDALGQPRKFAYATLETTKGKLARCMNLLSGVTWKGAKLRLGEAKPDYRERIAQEQAALKRAAEEADGEPPNKRRCLRGVQGVHARDMSLVTPENVATRGGWRVTPTGRLIRPMRMRPLHPLPEPTVAARPSAESKDRGKGKVDKVKIKKRVRDPPTRARRKTIDPTKYGSQHLKGIFLENAAAFIPPAPPRASRASTSRADVSERMTDSSSETEGEDVPEDVASSDDSEENEVPSVPAPQVPVSHAVTPSQAKVQVVPSIPIAQSPAAGHDLVEENKQSLNLLQSLFGDADHWGGAESLDSDIEVEDERSGPAPTTKELDPISVPVTDSDTAMEVEETSEESIAPAAKVVPQQAGAAQKTKLKDLFAPREEEAGFSLLDHLDLDLELEDDLPFDVPAPAPSAAPVQPLAAIQPPANHVFHTTTLDTSRPFFFPVDHGGGKRNVHDPTNWRTWFYRTDTPEAIRARWEEAKGELTAGWKRRHREAIKSRRRRGGGNGGDAD</sequence>
<dbReference type="CDD" id="cd12226">
    <property type="entry name" value="RRM_NOL8"/>
    <property type="match status" value="1"/>
</dbReference>
<protein>
    <recommendedName>
        <fullName evidence="6">RRM domain-containing protein</fullName>
    </recommendedName>
</protein>
<dbReference type="PANTHER" id="PTHR48029:SF1">
    <property type="entry name" value="NUCLEOLAR PROTEIN 8"/>
    <property type="match status" value="1"/>
</dbReference>
<keyword evidence="2" id="KW-0694">RNA-binding</keyword>
<feature type="compositionally biased region" description="Basic residues" evidence="4">
    <location>
        <begin position="519"/>
        <end position="534"/>
    </location>
</feature>
<feature type="compositionally biased region" description="Acidic residues" evidence="4">
    <location>
        <begin position="253"/>
        <end position="274"/>
    </location>
</feature>
<accession>A0A4Q9M7L2</accession>